<organism evidence="3 4">
    <name type="scientific">Ramlibacter monticola</name>
    <dbReference type="NCBI Taxonomy" id="1926872"/>
    <lineage>
        <taxon>Bacteria</taxon>
        <taxon>Pseudomonadati</taxon>
        <taxon>Pseudomonadota</taxon>
        <taxon>Betaproteobacteria</taxon>
        <taxon>Burkholderiales</taxon>
        <taxon>Comamonadaceae</taxon>
        <taxon>Ramlibacter</taxon>
    </lineage>
</organism>
<comment type="caution">
    <text evidence="3">The sequence shown here is derived from an EMBL/GenBank/DDBJ whole genome shotgun (WGS) entry which is preliminary data.</text>
</comment>
<dbReference type="Pfam" id="PF01075">
    <property type="entry name" value="Glyco_transf_9"/>
    <property type="match status" value="1"/>
</dbReference>
<evidence type="ECO:0000256" key="1">
    <source>
        <dbReference type="ARBA" id="ARBA00022676"/>
    </source>
</evidence>
<keyword evidence="2" id="KW-0808">Transferase</keyword>
<keyword evidence="1" id="KW-0328">Glycosyltransferase</keyword>
<dbReference type="Gene3D" id="3.40.50.2000">
    <property type="entry name" value="Glycogen Phosphorylase B"/>
    <property type="match status" value="2"/>
</dbReference>
<name>A0A936Z071_9BURK</name>
<evidence type="ECO:0000313" key="4">
    <source>
        <dbReference type="Proteomes" id="UP000599109"/>
    </source>
</evidence>
<dbReference type="GO" id="GO:0009244">
    <property type="term" value="P:lipopolysaccharide core region biosynthetic process"/>
    <property type="evidence" value="ECO:0007669"/>
    <property type="project" value="TreeGrafter"/>
</dbReference>
<sequence>MSTGRVDSVLVIVTRQIGDVLLTTPLIHAARQRWPAATIDVLGFEGTLGMLRGNPDIHELIATPPRLGLKGGLRLIRRLWHRYDLALVAEASDRAHLIGAVASRCRAGLLPPRGGSNGWKRRLLAHAVTTSGDLGDVHVVQEKLQLLAPWQSGPAEAKLVAPPSEPLPPALSQRLAPGYVVVHTPSMWPYKQWPREHFRELVGRLAEAGRQVVLTGGPAAEDRATVDAMRGAAPEDRLLDAGVLNFGQLAGLLRGAALYIGPDTSVTHLAAACGVPVLAIFGPTNPQRWAPWPALPREQVVHWHRRSPAQALGQVTLMQAELPCVPCGKAGCEDHRMSRTDCLPAIRPERVADEALRILRAHSKTKPS</sequence>
<dbReference type="PANTHER" id="PTHR30160:SF1">
    <property type="entry name" value="LIPOPOLYSACCHARIDE 1,2-N-ACETYLGLUCOSAMINETRANSFERASE-RELATED"/>
    <property type="match status" value="1"/>
</dbReference>
<evidence type="ECO:0000256" key="2">
    <source>
        <dbReference type="ARBA" id="ARBA00022679"/>
    </source>
</evidence>
<dbReference type="RefSeq" id="WP_201673998.1">
    <property type="nucleotide sequence ID" value="NZ_JAEQNE010000002.1"/>
</dbReference>
<dbReference type="PANTHER" id="PTHR30160">
    <property type="entry name" value="TETRAACYLDISACCHARIDE 4'-KINASE-RELATED"/>
    <property type="match status" value="1"/>
</dbReference>
<dbReference type="AlphaFoldDB" id="A0A936Z071"/>
<dbReference type="CDD" id="cd03789">
    <property type="entry name" value="GT9_LPS_heptosyltransferase"/>
    <property type="match status" value="1"/>
</dbReference>
<gene>
    <name evidence="3" type="ORF">JJ685_09445</name>
</gene>
<dbReference type="GO" id="GO:0008713">
    <property type="term" value="F:ADP-heptose-lipopolysaccharide heptosyltransferase activity"/>
    <property type="evidence" value="ECO:0007669"/>
    <property type="project" value="TreeGrafter"/>
</dbReference>
<dbReference type="InterPro" id="IPR002201">
    <property type="entry name" value="Glyco_trans_9"/>
</dbReference>
<dbReference type="EMBL" id="JAEQNE010000002">
    <property type="protein sequence ID" value="MBL0391361.1"/>
    <property type="molecule type" value="Genomic_DNA"/>
</dbReference>
<dbReference type="Proteomes" id="UP000599109">
    <property type="component" value="Unassembled WGS sequence"/>
</dbReference>
<evidence type="ECO:0000313" key="3">
    <source>
        <dbReference type="EMBL" id="MBL0391361.1"/>
    </source>
</evidence>
<dbReference type="GO" id="GO:0005829">
    <property type="term" value="C:cytosol"/>
    <property type="evidence" value="ECO:0007669"/>
    <property type="project" value="TreeGrafter"/>
</dbReference>
<dbReference type="SUPFAM" id="SSF53756">
    <property type="entry name" value="UDP-Glycosyltransferase/glycogen phosphorylase"/>
    <property type="match status" value="1"/>
</dbReference>
<accession>A0A936Z071</accession>
<protein>
    <submittedName>
        <fullName evidence="3">Glycosyltransferase family 9 protein</fullName>
    </submittedName>
</protein>
<dbReference type="InterPro" id="IPR051199">
    <property type="entry name" value="LPS_LOS_Heptosyltrfase"/>
</dbReference>
<proteinExistence type="predicted"/>
<keyword evidence="4" id="KW-1185">Reference proteome</keyword>
<reference evidence="3 4" key="1">
    <citation type="journal article" date="2017" name="Int. J. Syst. Evol. Microbiol.">
        <title>Ramlibacter monticola sp. nov., isolated from forest soil.</title>
        <authorList>
            <person name="Chaudhary D.K."/>
            <person name="Kim J."/>
        </authorList>
    </citation>
    <scope>NUCLEOTIDE SEQUENCE [LARGE SCALE GENOMIC DNA]</scope>
    <source>
        <strain evidence="3 4">KACC 19175</strain>
    </source>
</reference>